<accession>A0AAE4ANZ4</accession>
<gene>
    <name evidence="4" type="ORF">J3R75_002082</name>
</gene>
<dbReference type="SUPFAM" id="SSF51735">
    <property type="entry name" value="NAD(P)-binding Rossmann-fold domains"/>
    <property type="match status" value="1"/>
</dbReference>
<dbReference type="Pfam" id="PF01408">
    <property type="entry name" value="GFO_IDH_MocA"/>
    <property type="match status" value="1"/>
</dbReference>
<dbReference type="Pfam" id="PF22725">
    <property type="entry name" value="GFO_IDH_MocA_C3"/>
    <property type="match status" value="1"/>
</dbReference>
<keyword evidence="1" id="KW-0560">Oxidoreductase</keyword>
<evidence type="ECO:0000259" key="2">
    <source>
        <dbReference type="Pfam" id="PF01408"/>
    </source>
</evidence>
<evidence type="ECO:0000313" key="5">
    <source>
        <dbReference type="Proteomes" id="UP001238163"/>
    </source>
</evidence>
<name>A0AAE4ANZ4_9BACT</name>
<organism evidence="4 5">
    <name type="scientific">Oligosphaera ethanolica</name>
    <dbReference type="NCBI Taxonomy" id="760260"/>
    <lineage>
        <taxon>Bacteria</taxon>
        <taxon>Pseudomonadati</taxon>
        <taxon>Lentisphaerota</taxon>
        <taxon>Oligosphaeria</taxon>
        <taxon>Oligosphaerales</taxon>
        <taxon>Oligosphaeraceae</taxon>
        <taxon>Oligosphaera</taxon>
    </lineage>
</organism>
<keyword evidence="5" id="KW-1185">Reference proteome</keyword>
<dbReference type="SUPFAM" id="SSF55347">
    <property type="entry name" value="Glyceraldehyde-3-phosphate dehydrogenase-like, C-terminal domain"/>
    <property type="match status" value="1"/>
</dbReference>
<dbReference type="PANTHER" id="PTHR43818">
    <property type="entry name" value="BCDNA.GH03377"/>
    <property type="match status" value="1"/>
</dbReference>
<dbReference type="Proteomes" id="UP001238163">
    <property type="component" value="Unassembled WGS sequence"/>
</dbReference>
<dbReference type="RefSeq" id="WP_307261409.1">
    <property type="nucleotide sequence ID" value="NZ_JAUSVL010000001.1"/>
</dbReference>
<dbReference type="InterPro" id="IPR036291">
    <property type="entry name" value="NAD(P)-bd_dom_sf"/>
</dbReference>
<dbReference type="InterPro" id="IPR050463">
    <property type="entry name" value="Gfo/Idh/MocA_oxidrdct_glycsds"/>
</dbReference>
<dbReference type="Gene3D" id="3.30.360.10">
    <property type="entry name" value="Dihydrodipicolinate Reductase, domain 2"/>
    <property type="match status" value="1"/>
</dbReference>
<feature type="domain" description="GFO/IDH/MocA-like oxidoreductase" evidence="3">
    <location>
        <begin position="141"/>
        <end position="255"/>
    </location>
</feature>
<evidence type="ECO:0000256" key="1">
    <source>
        <dbReference type="ARBA" id="ARBA00023002"/>
    </source>
</evidence>
<protein>
    <submittedName>
        <fullName evidence="4">Dehydrogenase</fullName>
    </submittedName>
</protein>
<dbReference type="GO" id="GO:0016491">
    <property type="term" value="F:oxidoreductase activity"/>
    <property type="evidence" value="ECO:0007669"/>
    <property type="project" value="UniProtKB-KW"/>
</dbReference>
<evidence type="ECO:0000259" key="3">
    <source>
        <dbReference type="Pfam" id="PF22725"/>
    </source>
</evidence>
<dbReference type="EMBL" id="JAUSVL010000001">
    <property type="protein sequence ID" value="MDQ0289975.1"/>
    <property type="molecule type" value="Genomic_DNA"/>
</dbReference>
<evidence type="ECO:0000313" key="4">
    <source>
        <dbReference type="EMBL" id="MDQ0289975.1"/>
    </source>
</evidence>
<comment type="caution">
    <text evidence="4">The sequence shown here is derived from an EMBL/GenBank/DDBJ whole genome shotgun (WGS) entry which is preliminary data.</text>
</comment>
<dbReference type="InterPro" id="IPR000683">
    <property type="entry name" value="Gfo/Idh/MocA-like_OxRdtase_N"/>
</dbReference>
<reference evidence="4" key="1">
    <citation type="submission" date="2023-07" db="EMBL/GenBank/DDBJ databases">
        <title>Genomic Encyclopedia of Type Strains, Phase IV (KMG-IV): sequencing the most valuable type-strain genomes for metagenomic binning, comparative biology and taxonomic classification.</title>
        <authorList>
            <person name="Goeker M."/>
        </authorList>
    </citation>
    <scope>NUCLEOTIDE SEQUENCE</scope>
    <source>
        <strain evidence="4">DSM 24202</strain>
    </source>
</reference>
<dbReference type="GO" id="GO:0000166">
    <property type="term" value="F:nucleotide binding"/>
    <property type="evidence" value="ECO:0007669"/>
    <property type="project" value="InterPro"/>
</dbReference>
<proteinExistence type="predicted"/>
<sequence length="339" mass="37562">MSKIKIGQIGICHEHASGKIDSVRKLPDIFEVVGVVDDRSTTAAKYAGSNLKPYEGLRWLSEDELLNYPGLQAVLVEVPNTDLVPVAMRCMERGLAMHMDKPGGEDLALFGKLVAGCKAKQLPFQMGYMFRGNPAMQWCIKAARNGWLGDIYEIQTSMSHNYGGDDYQEYLGNYRGGIMFNLCCHFIDFVVDILGRPTGVTSFLKNAPGTRPGIVNNALSILDYPEATVTLRACSKEVNGLNCRRLKICGTKGTADLCPVERFDGKPLTMELHLKEANADYPAGEQIVDFGIKTDRYIDQLTELAKIIKGELPNPDIYDHDCLVQEILLAASGYTQWEK</sequence>
<dbReference type="PANTHER" id="PTHR43818:SF11">
    <property type="entry name" value="BCDNA.GH03377"/>
    <property type="match status" value="1"/>
</dbReference>
<dbReference type="InterPro" id="IPR055170">
    <property type="entry name" value="GFO_IDH_MocA-like_dom"/>
</dbReference>
<dbReference type="Gene3D" id="3.40.50.720">
    <property type="entry name" value="NAD(P)-binding Rossmann-like Domain"/>
    <property type="match status" value="1"/>
</dbReference>
<feature type="domain" description="Gfo/Idh/MocA-like oxidoreductase N-terminal" evidence="2">
    <location>
        <begin position="16"/>
        <end position="128"/>
    </location>
</feature>
<dbReference type="AlphaFoldDB" id="A0AAE4ANZ4"/>